<reference evidence="3 4" key="1">
    <citation type="journal article" date="2011" name="J. Bacteriol.">
        <title>Genome sequence of the verrucomicrobium Opitutus terrae PB90-1, an abundant inhabitant of rice paddy soil ecosystems.</title>
        <authorList>
            <person name="van Passel M.W."/>
            <person name="Kant R."/>
            <person name="Palva A."/>
            <person name="Copeland A."/>
            <person name="Lucas S."/>
            <person name="Lapidus A."/>
            <person name="Glavina del Rio T."/>
            <person name="Pitluck S."/>
            <person name="Goltsman E."/>
            <person name="Clum A."/>
            <person name="Sun H."/>
            <person name="Schmutz J."/>
            <person name="Larimer F.W."/>
            <person name="Land M.L."/>
            <person name="Hauser L."/>
            <person name="Kyrpides N."/>
            <person name="Mikhailova N."/>
            <person name="Richardson P.P."/>
            <person name="Janssen P.H."/>
            <person name="de Vos W.M."/>
            <person name="Smidt H."/>
        </authorList>
    </citation>
    <scope>NUCLEOTIDE SEQUENCE [LARGE SCALE GENOMIC DNA]</scope>
    <source>
        <strain evidence="4">DSM 11246 / JCM 15787 / PB90-1</strain>
    </source>
</reference>
<dbReference type="Pfam" id="PF04256">
    <property type="entry name" value="DUF434"/>
    <property type="match status" value="1"/>
</dbReference>
<gene>
    <name evidence="3" type="ordered locus">Oter_1311</name>
</gene>
<feature type="domain" description="DUF5616" evidence="2">
    <location>
        <begin position="85"/>
        <end position="222"/>
    </location>
</feature>
<accession>B1ZRA9</accession>
<dbReference type="Proteomes" id="UP000007013">
    <property type="component" value="Chromosome"/>
</dbReference>
<sequence>MPDQRQHRGAHPEDAELFAPAHWPALRTAIGELCWLLDRGYALRSSLALTGDRHGLTQRQRIAVARCACSREQHERRATHRVEPAALAGAELWIDGYNLLITLEAALAGGVILLGRDGCYRDMASLHGTYREVAETRRAATLVGETAARCGVVRCHWLLDRPVGNSGRLKTALLELAQPAGWNWTVELAFSPDQILGSTGEIVASSDSVVLDRCTRWCNLARELIARSAPAANVLDLSATLG</sequence>
<dbReference type="PANTHER" id="PTHR42252">
    <property type="entry name" value="DUF5616 DOMAIN-CONTAINING PROTEIN"/>
    <property type="match status" value="1"/>
</dbReference>
<evidence type="ECO:0000313" key="3">
    <source>
        <dbReference type="EMBL" id="ACB74596.1"/>
    </source>
</evidence>
<dbReference type="HOGENOM" id="CLU_102155_0_0_0"/>
<protein>
    <recommendedName>
        <fullName evidence="5">DUF434 domain-containing protein</fullName>
    </recommendedName>
</protein>
<dbReference type="Pfam" id="PF18481">
    <property type="entry name" value="DUF5616"/>
    <property type="match status" value="1"/>
</dbReference>
<dbReference type="eggNOG" id="COG2454">
    <property type="taxonomic scope" value="Bacteria"/>
</dbReference>
<dbReference type="InterPro" id="IPR041652">
    <property type="entry name" value="DUF5616"/>
</dbReference>
<dbReference type="AlphaFoldDB" id="B1ZRA9"/>
<dbReference type="KEGG" id="ote:Oter_1311"/>
<dbReference type="InterPro" id="IPR007368">
    <property type="entry name" value="DUF434"/>
</dbReference>
<dbReference type="PANTHER" id="PTHR42252:SF1">
    <property type="entry name" value="DUF434 DOMAIN-CONTAINING PROTEIN"/>
    <property type="match status" value="1"/>
</dbReference>
<evidence type="ECO:0008006" key="5">
    <source>
        <dbReference type="Google" id="ProtNLM"/>
    </source>
</evidence>
<feature type="domain" description="DUF434" evidence="1">
    <location>
        <begin position="26"/>
        <end position="77"/>
    </location>
</feature>
<name>B1ZRA9_OPITP</name>
<evidence type="ECO:0000259" key="1">
    <source>
        <dbReference type="Pfam" id="PF04256"/>
    </source>
</evidence>
<dbReference type="EMBL" id="CP001032">
    <property type="protein sequence ID" value="ACB74596.1"/>
    <property type="molecule type" value="Genomic_DNA"/>
</dbReference>
<proteinExistence type="predicted"/>
<evidence type="ECO:0000313" key="4">
    <source>
        <dbReference type="Proteomes" id="UP000007013"/>
    </source>
</evidence>
<organism evidence="3 4">
    <name type="scientific">Opitutus terrae (strain DSM 11246 / JCM 15787 / PB90-1)</name>
    <dbReference type="NCBI Taxonomy" id="452637"/>
    <lineage>
        <taxon>Bacteria</taxon>
        <taxon>Pseudomonadati</taxon>
        <taxon>Verrucomicrobiota</taxon>
        <taxon>Opitutia</taxon>
        <taxon>Opitutales</taxon>
        <taxon>Opitutaceae</taxon>
        <taxon>Opitutus</taxon>
    </lineage>
</organism>
<dbReference type="STRING" id="452637.Oter_1311"/>
<keyword evidence="4" id="KW-1185">Reference proteome</keyword>
<evidence type="ECO:0000259" key="2">
    <source>
        <dbReference type="Pfam" id="PF18481"/>
    </source>
</evidence>
<dbReference type="RefSeq" id="WP_012374134.1">
    <property type="nucleotide sequence ID" value="NC_010571.1"/>
</dbReference>
<dbReference type="OrthoDB" id="5372493at2"/>